<dbReference type="InterPro" id="IPR056819">
    <property type="entry name" value="ACBP4-6_C"/>
</dbReference>
<keyword evidence="3" id="KW-0175">Coiled coil</keyword>
<dbReference type="Gene3D" id="2.120.10.80">
    <property type="entry name" value="Kelch-type beta propeller"/>
    <property type="match status" value="2"/>
</dbReference>
<feature type="domain" description="Acyl-CoA-binding" evidence="4">
    <location>
        <begin position="557"/>
        <end position="657"/>
    </location>
</feature>
<dbReference type="InterPro" id="IPR015915">
    <property type="entry name" value="Kelch-typ_b-propeller"/>
</dbReference>
<evidence type="ECO:0000259" key="4">
    <source>
        <dbReference type="Pfam" id="PF24922"/>
    </source>
</evidence>
<dbReference type="AlphaFoldDB" id="A0ABC8U7D9"/>
<dbReference type="Gene3D" id="1.10.287.1490">
    <property type="match status" value="1"/>
</dbReference>
<evidence type="ECO:0000313" key="6">
    <source>
        <dbReference type="Proteomes" id="UP001642360"/>
    </source>
</evidence>
<dbReference type="Pfam" id="PF24681">
    <property type="entry name" value="Kelch_KLHDC2_KLHL20_DRC7"/>
    <property type="match status" value="2"/>
</dbReference>
<dbReference type="InterPro" id="IPR006652">
    <property type="entry name" value="Kelch_1"/>
</dbReference>
<feature type="coiled-coil region" evidence="3">
    <location>
        <begin position="553"/>
        <end position="653"/>
    </location>
</feature>
<dbReference type="PANTHER" id="PTHR46093:SF5">
    <property type="entry name" value="OS02G0822800 PROTEIN"/>
    <property type="match status" value="1"/>
</dbReference>
<evidence type="ECO:0000256" key="2">
    <source>
        <dbReference type="ARBA" id="ARBA00022737"/>
    </source>
</evidence>
<keyword evidence="6" id="KW-1185">Reference proteome</keyword>
<dbReference type="EMBL" id="CAUOFW020006769">
    <property type="protein sequence ID" value="CAK9176189.1"/>
    <property type="molecule type" value="Genomic_DNA"/>
</dbReference>
<evidence type="ECO:0000256" key="1">
    <source>
        <dbReference type="ARBA" id="ARBA00022441"/>
    </source>
</evidence>
<protein>
    <recommendedName>
        <fullName evidence="4">Acyl-CoA-binding domain-containing protein</fullName>
    </recommendedName>
</protein>
<dbReference type="InterPro" id="IPR011043">
    <property type="entry name" value="Gal_Oxase/kelch_b-propeller"/>
</dbReference>
<organism evidence="5 6">
    <name type="scientific">Ilex paraguariensis</name>
    <name type="common">yerba mate</name>
    <dbReference type="NCBI Taxonomy" id="185542"/>
    <lineage>
        <taxon>Eukaryota</taxon>
        <taxon>Viridiplantae</taxon>
        <taxon>Streptophyta</taxon>
        <taxon>Embryophyta</taxon>
        <taxon>Tracheophyta</taxon>
        <taxon>Spermatophyta</taxon>
        <taxon>Magnoliopsida</taxon>
        <taxon>eudicotyledons</taxon>
        <taxon>Gunneridae</taxon>
        <taxon>Pentapetalae</taxon>
        <taxon>asterids</taxon>
        <taxon>campanulids</taxon>
        <taxon>Aquifoliales</taxon>
        <taxon>Aquifoliaceae</taxon>
        <taxon>Ilex</taxon>
    </lineage>
</organism>
<dbReference type="Pfam" id="PF24922">
    <property type="entry name" value="ACBP4_C"/>
    <property type="match status" value="1"/>
</dbReference>
<dbReference type="SUPFAM" id="SSF50965">
    <property type="entry name" value="Galactose oxidase, central domain"/>
    <property type="match status" value="1"/>
</dbReference>
<dbReference type="Pfam" id="PF01344">
    <property type="entry name" value="Kelch_1"/>
    <property type="match status" value="1"/>
</dbReference>
<name>A0ABC8U7D9_9AQUA</name>
<gene>
    <name evidence="5" type="ORF">ILEXP_LOCUS46025</name>
</gene>
<dbReference type="SUPFAM" id="SSF117281">
    <property type="entry name" value="Kelch motif"/>
    <property type="match status" value="1"/>
</dbReference>
<dbReference type="Proteomes" id="UP001642360">
    <property type="component" value="Unassembled WGS sequence"/>
</dbReference>
<proteinExistence type="predicted"/>
<accession>A0ABC8U7D9</accession>
<sequence length="674" mass="73643">MHAAAVVDDKLYIAGGSRNGRYISDVKVLDLGSLAWSAVKLNVEPNADKVEDSSTREKLPASSGHSMIKWENKLLLIAGHSKNVSDSVTVRFIDLESHQCGVVETSGKVPVARGGQSVTLFGSKVIMFGGEDRGRRLLNDVHVLDLETMTWNVVETTQTPPAPRFDHTAAVHAQRYLLIFGGCSHSLFFNDLHVLDLETHAAAVVDDKLYIAGGSRNGRYISDVKVLDLGSLAWSAVKLNVEPNADKVEDSSTREKLPASSGHSMIKWENKLLLIAGHSKNVSDSVTVRFIDLESHQCGVVETSGKVPVARGGQSVTLFGSKVIMFGGEDRGRRLLNDVHVLDLETMTWNVVETTQTPPAPRFDHTAAVHAQRYLLIFGGCSHSLFFNDLHVLDLETMEWSQPEIKGDLVTSRAGHAGVTIDENWYIVGGGDNKSGATETLMLNMSKLALSVLTSIKGRDPLASEGLSVCSALVESENILVAFGGYNGKYNNEVFVMRPKPRDSAQPKIFQSPAAAAAAASVTAAYALTKSEKLDFTHLEDSNPKLVQVNSFQRDLSAEINAIREEKKVLESSLAEVKSENSDLMAKIDETKNTYAELSKELQSVQGQLVAERSRCAKLEAQISELQKTLESMPSIEQEVQLLRRQKSALERDMERAAPVQRQSSGGVWRWIGG</sequence>
<evidence type="ECO:0000256" key="3">
    <source>
        <dbReference type="SAM" id="Coils"/>
    </source>
</evidence>
<evidence type="ECO:0000313" key="5">
    <source>
        <dbReference type="EMBL" id="CAK9176189.1"/>
    </source>
</evidence>
<dbReference type="PANTHER" id="PTHR46093">
    <property type="entry name" value="ACYL-COA-BINDING DOMAIN-CONTAINING PROTEIN 5"/>
    <property type="match status" value="1"/>
</dbReference>
<reference evidence="5 6" key="1">
    <citation type="submission" date="2024-02" db="EMBL/GenBank/DDBJ databases">
        <authorList>
            <person name="Vignale AGUSTIN F."/>
            <person name="Sosa J E."/>
            <person name="Modenutti C."/>
        </authorList>
    </citation>
    <scope>NUCLEOTIDE SEQUENCE [LARGE SCALE GENOMIC DNA]</scope>
</reference>
<comment type="caution">
    <text evidence="5">The sequence shown here is derived from an EMBL/GenBank/DDBJ whole genome shotgun (WGS) entry which is preliminary data.</text>
</comment>
<dbReference type="SMART" id="SM00612">
    <property type="entry name" value="Kelch"/>
    <property type="match status" value="3"/>
</dbReference>
<keyword evidence="2" id="KW-0677">Repeat</keyword>
<keyword evidence="1" id="KW-0880">Kelch repeat</keyword>